<evidence type="ECO:0000256" key="6">
    <source>
        <dbReference type="SAM" id="MobiDB-lite"/>
    </source>
</evidence>
<keyword evidence="10" id="KW-1185">Reference proteome</keyword>
<dbReference type="SUPFAM" id="SSF52540">
    <property type="entry name" value="P-loop containing nucleoside triphosphate hydrolases"/>
    <property type="match status" value="1"/>
</dbReference>
<evidence type="ECO:0000259" key="7">
    <source>
        <dbReference type="Pfam" id="PF13191"/>
    </source>
</evidence>
<keyword evidence="5" id="KW-0539">Nucleus</keyword>
<protein>
    <submittedName>
        <fullName evidence="9">Uncharacterized protein</fullName>
    </submittedName>
</protein>
<feature type="region of interest" description="Disordered" evidence="6">
    <location>
        <begin position="337"/>
        <end position="377"/>
    </location>
</feature>
<dbReference type="InterPro" id="IPR032705">
    <property type="entry name" value="ORC4_C"/>
</dbReference>
<keyword evidence="3" id="KW-0235">DNA replication</keyword>
<feature type="domain" description="Origin recognition complex subunit 4 C-terminal" evidence="8">
    <location>
        <begin position="490"/>
        <end position="718"/>
    </location>
</feature>
<dbReference type="GO" id="GO:0005664">
    <property type="term" value="C:nuclear origin of replication recognition complex"/>
    <property type="evidence" value="ECO:0007669"/>
    <property type="project" value="TreeGrafter"/>
</dbReference>
<proteinExistence type="inferred from homology"/>
<feature type="region of interest" description="Disordered" evidence="6">
    <location>
        <begin position="156"/>
        <end position="192"/>
    </location>
</feature>
<evidence type="ECO:0000259" key="8">
    <source>
        <dbReference type="Pfam" id="PF14629"/>
    </source>
</evidence>
<name>W3VR60_MOEAP</name>
<dbReference type="AlphaFoldDB" id="W3VR60"/>
<comment type="similarity">
    <text evidence="2">Belongs to the ORC4 family.</text>
</comment>
<feature type="compositionally biased region" description="Acidic residues" evidence="6">
    <location>
        <begin position="337"/>
        <end position="351"/>
    </location>
</feature>
<dbReference type="Pfam" id="PF14629">
    <property type="entry name" value="ORC4_C"/>
    <property type="match status" value="1"/>
</dbReference>
<evidence type="ECO:0000256" key="5">
    <source>
        <dbReference type="ARBA" id="ARBA00023242"/>
    </source>
</evidence>
<dbReference type="GO" id="GO:0006270">
    <property type="term" value="P:DNA replication initiation"/>
    <property type="evidence" value="ECO:0007669"/>
    <property type="project" value="TreeGrafter"/>
</dbReference>
<evidence type="ECO:0000256" key="3">
    <source>
        <dbReference type="ARBA" id="ARBA00022705"/>
    </source>
</evidence>
<organism evidence="9 10">
    <name type="scientific">Moesziomyces aphidis</name>
    <name type="common">Pseudozyma aphidis</name>
    <dbReference type="NCBI Taxonomy" id="84754"/>
    <lineage>
        <taxon>Eukaryota</taxon>
        <taxon>Fungi</taxon>
        <taxon>Dikarya</taxon>
        <taxon>Basidiomycota</taxon>
        <taxon>Ustilaginomycotina</taxon>
        <taxon>Ustilaginomycetes</taxon>
        <taxon>Ustilaginales</taxon>
        <taxon>Ustilaginaceae</taxon>
        <taxon>Moesziomyces</taxon>
    </lineage>
</organism>
<dbReference type="PANTHER" id="PTHR12087">
    <property type="entry name" value="ORIGIN RECOGNITION COMPLEX SUBUNIT 4"/>
    <property type="match status" value="1"/>
</dbReference>
<dbReference type="PANTHER" id="PTHR12087:SF0">
    <property type="entry name" value="ORIGIN RECOGNITION COMPLEX SUBUNIT 4"/>
    <property type="match status" value="1"/>
</dbReference>
<dbReference type="HOGENOM" id="CLU_007115_5_0_1"/>
<comment type="subcellular location">
    <subcellularLocation>
        <location evidence="1">Nucleus</location>
    </subcellularLocation>
</comment>
<reference evidence="9 10" key="1">
    <citation type="journal article" date="2014" name="Genome Announc.">
        <title>Genome sequence of the basidiomycetous fungus Pseudozyma aphidis DSM70725, an efficient producer of biosurfactant mannosylerythritol lipids.</title>
        <authorList>
            <person name="Lorenz S."/>
            <person name="Guenther M."/>
            <person name="Grumaz C."/>
            <person name="Rupp S."/>
            <person name="Zibek S."/>
            <person name="Sohn K."/>
        </authorList>
    </citation>
    <scope>NUCLEOTIDE SEQUENCE [LARGE SCALE GENOMIC DNA]</scope>
    <source>
        <strain evidence="10">ATCC 32657 / CBS 517.83 / DSM 70725 / JCM 10318 / NBRC 10182 / NRRL Y-7954 / St-0401</strain>
    </source>
</reference>
<evidence type="ECO:0000313" key="10">
    <source>
        <dbReference type="Proteomes" id="UP000019462"/>
    </source>
</evidence>
<dbReference type="GO" id="GO:0003688">
    <property type="term" value="F:DNA replication origin binding"/>
    <property type="evidence" value="ECO:0007669"/>
    <property type="project" value="TreeGrafter"/>
</dbReference>
<dbReference type="Pfam" id="PF13191">
    <property type="entry name" value="AAA_16"/>
    <property type="match status" value="1"/>
</dbReference>
<feature type="region of interest" description="Disordered" evidence="6">
    <location>
        <begin position="1"/>
        <end position="36"/>
    </location>
</feature>
<gene>
    <name evidence="9" type="ORF">PaG_02304</name>
</gene>
<dbReference type="InterPro" id="IPR027417">
    <property type="entry name" value="P-loop_NTPase"/>
</dbReference>
<dbReference type="Gene3D" id="3.40.50.300">
    <property type="entry name" value="P-loop containing nucleotide triphosphate hydrolases"/>
    <property type="match status" value="1"/>
</dbReference>
<dbReference type="Proteomes" id="UP000019462">
    <property type="component" value="Unassembled WGS sequence"/>
</dbReference>
<comment type="caution">
    <text evidence="9">The sequence shown here is derived from an EMBL/GenBank/DDBJ whole genome shotgun (WGS) entry which is preliminary data.</text>
</comment>
<dbReference type="InterPro" id="IPR016527">
    <property type="entry name" value="ORC4"/>
</dbReference>
<dbReference type="EMBL" id="AWNI01000008">
    <property type="protein sequence ID" value="ETS63970.1"/>
    <property type="molecule type" value="Genomic_DNA"/>
</dbReference>
<accession>W3VR60</accession>
<evidence type="ECO:0000256" key="2">
    <source>
        <dbReference type="ARBA" id="ARBA00005334"/>
    </source>
</evidence>
<dbReference type="OrthoDB" id="343623at2759"/>
<feature type="compositionally biased region" description="Acidic residues" evidence="6">
    <location>
        <begin position="366"/>
        <end position="377"/>
    </location>
</feature>
<sequence length="739" mass="80074">MIPAIRSPPRKSTAAGCTPSLSPKCGNPTDLQHPSPQLVLPDAVRPQHAATPMRPDPQVALSLEVAANRLSGECGWAKTHWLLEKWSDTREGEKKGKTGVTRGGSAAIRWAASKKSSNSRGPCLCSTATPHLGGAAPSPPAHHHCISPAQHETMPAVKRKAAVSTAPSDGDSDADLEIPTTTRTQPARKRAHMDSLNAESVLRILPRTAFLRHFPSQKRRCLATLAGDLPPQRSRHSGEPASSADASYAKACVGLSDEWHTLHTMLKATVTAQESNSALLIGAAGAGKSLLVDSVLRSLEAEFYHVRLAASVQINDRAAMKEMAQQLILQGAFSEQDVSDAMDDPTDEDESSAPRNDQDHVFGGDGESDDEAVDEEAEMQHELAGAILSSLNNIIAHIIALLSNTASRRARKPLVITLDDFDLFTARPRQALLYCLLDAVQAASYGAGLAVVGMTSRVDTVDLLEKRVKSRFSHRIVHVRPPRDYDTFEQIVRNALSPPMEGDSAGEREVNTAWEADMSLVLSHPPVHDVLRGLYELSNDVRMAYRILLPAVAATTTKDPLLDVEVLIETAAIEVGDGMSHILRDLTEPELALLLAIRQLQLRDRVVFNFEMVFDELRRFAARDSRDRQSAATSGSSGSVASASYADRKIALLAFHTLLGLELLLPENYVTTLTISNPVAKPSATPTATQTGRANQNTIRKEFWKVRCVLQPNTIAAAAKDRSRPIAVTSSLEKWASHT</sequence>
<feature type="domain" description="Orc1-like AAA ATPase" evidence="7">
    <location>
        <begin position="252"/>
        <end position="442"/>
    </location>
</feature>
<dbReference type="InterPro" id="IPR041664">
    <property type="entry name" value="AAA_16"/>
</dbReference>
<evidence type="ECO:0000256" key="4">
    <source>
        <dbReference type="ARBA" id="ARBA00023125"/>
    </source>
</evidence>
<keyword evidence="4" id="KW-0238">DNA-binding</keyword>
<evidence type="ECO:0000313" key="9">
    <source>
        <dbReference type="EMBL" id="ETS63970.1"/>
    </source>
</evidence>
<evidence type="ECO:0000256" key="1">
    <source>
        <dbReference type="ARBA" id="ARBA00004123"/>
    </source>
</evidence>